<comment type="caution">
    <text evidence="1">The sequence shown here is derived from an EMBL/GenBank/DDBJ whole genome shotgun (WGS) entry which is preliminary data.</text>
</comment>
<organism evidence="1 2">
    <name type="scientific">Trichinella britovi</name>
    <name type="common">Parasitic roundworm</name>
    <dbReference type="NCBI Taxonomy" id="45882"/>
    <lineage>
        <taxon>Eukaryota</taxon>
        <taxon>Metazoa</taxon>
        <taxon>Ecdysozoa</taxon>
        <taxon>Nematoda</taxon>
        <taxon>Enoplea</taxon>
        <taxon>Dorylaimia</taxon>
        <taxon>Trichinellida</taxon>
        <taxon>Trichinellidae</taxon>
        <taxon>Trichinella</taxon>
    </lineage>
</organism>
<proteinExistence type="predicted"/>
<gene>
    <name evidence="1" type="ORF">T03_6814</name>
</gene>
<dbReference type="AlphaFoldDB" id="A0A0V1CVE8"/>
<accession>A0A0V1CVE8</accession>
<dbReference type="EMBL" id="JYDI01000089">
    <property type="protein sequence ID" value="KRY53258.1"/>
    <property type="molecule type" value="Genomic_DNA"/>
</dbReference>
<protein>
    <submittedName>
        <fullName evidence="1">Uncharacterized protein</fullName>
    </submittedName>
</protein>
<evidence type="ECO:0000313" key="1">
    <source>
        <dbReference type="EMBL" id="KRY53258.1"/>
    </source>
</evidence>
<sequence>MLASPTQSSSDPLTSFVNFYARDREQYYLDISNFSTDMIFSKMPYHCFKKSLCIAISNGLDKLKARKNARIRPSILMHFTEDGFHIEQEYASRFLN</sequence>
<dbReference type="Proteomes" id="UP000054653">
    <property type="component" value="Unassembled WGS sequence"/>
</dbReference>
<reference evidence="1 2" key="1">
    <citation type="submission" date="2015-01" db="EMBL/GenBank/DDBJ databases">
        <title>Evolution of Trichinella species and genotypes.</title>
        <authorList>
            <person name="Korhonen P.K."/>
            <person name="Edoardo P."/>
            <person name="Giuseppe L.R."/>
            <person name="Gasser R.B."/>
        </authorList>
    </citation>
    <scope>NUCLEOTIDE SEQUENCE [LARGE SCALE GENOMIC DNA]</scope>
    <source>
        <strain evidence="1">ISS120</strain>
    </source>
</reference>
<evidence type="ECO:0000313" key="2">
    <source>
        <dbReference type="Proteomes" id="UP000054653"/>
    </source>
</evidence>
<name>A0A0V1CVE8_TRIBR</name>
<keyword evidence="2" id="KW-1185">Reference proteome</keyword>